<sequence length="305" mass="35040">MRRNSSASRSRNNYGFNSSGLYPNQYHGHSGTGNVQNEQVKAKIVNSDYYPVAPWRGAVKLDYPFVDAIVQLADFELEIDVEADIELPTPAKEIKSVRKNVSLKQCKAVPSSHSPDVVKLFITGILHKNIQYVESGSGFVRDFAVDVKFSTIKRVELDNPVMNPFGQEDFEFSQKTSTHEYRESNKSGHGANPHVSGFESFETFNEPIECKLLGTKIRELDLFNDFDHGGRFNHITEKAELRLFIRLTQMQKVMLEDSDNDYSKYHKNYMKNDNNNKKDGYESKNYKNEDYNKNDDDDDDRYGNN</sequence>
<keyword evidence="3" id="KW-1185">Reference proteome</keyword>
<protein>
    <submittedName>
        <fullName evidence="2">Uncharacterized protein</fullName>
    </submittedName>
</protein>
<dbReference type="RefSeq" id="WP_338452235.1">
    <property type="nucleotide sequence ID" value="NZ_CP137640.1"/>
</dbReference>
<feature type="region of interest" description="Disordered" evidence="1">
    <location>
        <begin position="266"/>
        <end position="305"/>
    </location>
</feature>
<dbReference type="Proteomes" id="UP001357223">
    <property type="component" value="Chromosome"/>
</dbReference>
<reference evidence="2 3" key="1">
    <citation type="submission" date="2023-10" db="EMBL/GenBank/DDBJ databases">
        <title>Niallia locisalis sp.nov. isolated from a salt pond sample.</title>
        <authorList>
            <person name="Li X.-J."/>
            <person name="Dong L."/>
        </authorList>
    </citation>
    <scope>NUCLEOTIDE SEQUENCE [LARGE SCALE GENOMIC DNA]</scope>
    <source>
        <strain evidence="2 3">DSM 29761</strain>
    </source>
</reference>
<dbReference type="EMBL" id="CP137640">
    <property type="protein sequence ID" value="WVX83350.1"/>
    <property type="molecule type" value="Genomic_DNA"/>
</dbReference>
<feature type="compositionally biased region" description="Acidic residues" evidence="1">
    <location>
        <begin position="295"/>
        <end position="305"/>
    </location>
</feature>
<gene>
    <name evidence="2" type="ORF">R4Z09_10310</name>
</gene>
<dbReference type="InterPro" id="IPR054845">
    <property type="entry name" value="Exosporium_prot_C"/>
</dbReference>
<proteinExistence type="predicted"/>
<accession>A0ABZ2CLB6</accession>
<feature type="compositionally biased region" description="Basic and acidic residues" evidence="1">
    <location>
        <begin position="274"/>
        <end position="294"/>
    </location>
</feature>
<dbReference type="NCBIfam" id="NF045794">
    <property type="entry name" value="CsxC_fam"/>
    <property type="match status" value="1"/>
</dbReference>
<name>A0ABZ2CLB6_9BACI</name>
<evidence type="ECO:0000256" key="1">
    <source>
        <dbReference type="SAM" id="MobiDB-lite"/>
    </source>
</evidence>
<organism evidence="2 3">
    <name type="scientific">Niallia oryzisoli</name>
    <dbReference type="NCBI Taxonomy" id="1737571"/>
    <lineage>
        <taxon>Bacteria</taxon>
        <taxon>Bacillati</taxon>
        <taxon>Bacillota</taxon>
        <taxon>Bacilli</taxon>
        <taxon>Bacillales</taxon>
        <taxon>Bacillaceae</taxon>
        <taxon>Niallia</taxon>
    </lineage>
</organism>
<evidence type="ECO:0000313" key="3">
    <source>
        <dbReference type="Proteomes" id="UP001357223"/>
    </source>
</evidence>
<evidence type="ECO:0000313" key="2">
    <source>
        <dbReference type="EMBL" id="WVX83350.1"/>
    </source>
</evidence>